<feature type="transmembrane region" description="Helical" evidence="2">
    <location>
        <begin position="152"/>
        <end position="173"/>
    </location>
</feature>
<keyword evidence="2" id="KW-0472">Membrane</keyword>
<dbReference type="EMBL" id="DSRU01000220">
    <property type="protein sequence ID" value="HFM98990.1"/>
    <property type="molecule type" value="Genomic_DNA"/>
</dbReference>
<evidence type="ECO:0000256" key="2">
    <source>
        <dbReference type="SAM" id="Phobius"/>
    </source>
</evidence>
<name>A0A7C3KFB8_9CYAN</name>
<evidence type="ECO:0000313" key="3">
    <source>
        <dbReference type="EMBL" id="HFM98990.1"/>
    </source>
</evidence>
<accession>A0A7C3KFB8</accession>
<feature type="compositionally biased region" description="Polar residues" evidence="1">
    <location>
        <begin position="326"/>
        <end position="337"/>
    </location>
</feature>
<dbReference type="InterPro" id="IPR031975">
    <property type="entry name" value="Pilin_GH"/>
</dbReference>
<comment type="caution">
    <text evidence="3">The sequence shown here is derived from an EMBL/GenBank/DDBJ whole genome shotgun (WGS) entry which is preliminary data.</text>
</comment>
<feature type="region of interest" description="Disordered" evidence="1">
    <location>
        <begin position="313"/>
        <end position="337"/>
    </location>
</feature>
<organism evidence="3">
    <name type="scientific">Oscillatoriales cyanobacterium SpSt-418</name>
    <dbReference type="NCBI Taxonomy" id="2282169"/>
    <lineage>
        <taxon>Bacteria</taxon>
        <taxon>Bacillati</taxon>
        <taxon>Cyanobacteriota</taxon>
        <taxon>Cyanophyceae</taxon>
        <taxon>Oscillatoriophycideae</taxon>
        <taxon>Oscillatoriales</taxon>
    </lineage>
</organism>
<proteinExistence type="predicted"/>
<dbReference type="Pfam" id="PF16734">
    <property type="entry name" value="Pilin_GH"/>
    <property type="match status" value="1"/>
</dbReference>
<protein>
    <submittedName>
        <fullName evidence="3">Uncharacterized protein</fullName>
    </submittedName>
</protein>
<sequence>MAQAEVLQRARLGDATAIAILINTSLASRGITATVERIGDRLLIAYTATQVLKAESMLRFTQTGLQNLALSTFQSVQISGMKAGCETPLWQVELRLQGETSRLYPRLGVAAQPGFESGSTQHPLVPSQVSPTETVKRLAASAKHLNLSQPKYFFSVSFFILMGFFLGAIAAFFKGSPPLRFSTLALLHPPVEEAQIAATQPPAAAQTDDPLQKQQQAIAAYLLRMTDAQQEFYVEFGRLTRNLEELERFASVISQTQNYKVEFVRQNDQQATLQAIAKTDELKSYTSTVRVKFHKDIPKLIARVCATESPSQIPPAIPSSSLECPLQSQSIPLPHSN</sequence>
<evidence type="ECO:0000256" key="1">
    <source>
        <dbReference type="SAM" id="MobiDB-lite"/>
    </source>
</evidence>
<keyword evidence="2" id="KW-0812">Transmembrane</keyword>
<reference evidence="3" key="1">
    <citation type="journal article" date="2020" name="mSystems">
        <title>Genome- and Community-Level Interaction Insights into Carbon Utilization and Element Cycling Functions of Hydrothermarchaeota in Hydrothermal Sediment.</title>
        <authorList>
            <person name="Zhou Z."/>
            <person name="Liu Y."/>
            <person name="Xu W."/>
            <person name="Pan J."/>
            <person name="Luo Z.H."/>
            <person name="Li M."/>
        </authorList>
    </citation>
    <scope>NUCLEOTIDE SEQUENCE [LARGE SCALE GENOMIC DNA]</scope>
    <source>
        <strain evidence="3">SpSt-418</strain>
    </source>
</reference>
<keyword evidence="2" id="KW-1133">Transmembrane helix</keyword>
<gene>
    <name evidence="3" type="ORF">ENR64_14785</name>
</gene>
<dbReference type="AlphaFoldDB" id="A0A7C3KFB8"/>